<reference evidence="1 2" key="1">
    <citation type="submission" date="2021-03" db="EMBL/GenBank/DDBJ databases">
        <title>Genomic Encyclopedia of Type Strains, Phase IV (KMG-IV): sequencing the most valuable type-strain genomes for metagenomic binning, comparative biology and taxonomic classification.</title>
        <authorList>
            <person name="Goeker M."/>
        </authorList>
    </citation>
    <scope>NUCLEOTIDE SEQUENCE [LARGE SCALE GENOMIC DNA]</scope>
    <source>
        <strain evidence="1 2">DSM 25609</strain>
    </source>
</reference>
<dbReference type="EMBL" id="JAGGKX010000011">
    <property type="protein sequence ID" value="MBP1970218.1"/>
    <property type="molecule type" value="Genomic_DNA"/>
</dbReference>
<evidence type="ECO:0000313" key="1">
    <source>
        <dbReference type="EMBL" id="MBP1970218.1"/>
    </source>
</evidence>
<comment type="caution">
    <text evidence="1">The sequence shown here is derived from an EMBL/GenBank/DDBJ whole genome shotgun (WGS) entry which is preliminary data.</text>
</comment>
<accession>A0ABS4IGZ8</accession>
<evidence type="ECO:0000313" key="2">
    <source>
        <dbReference type="Proteomes" id="UP001519345"/>
    </source>
</evidence>
<proteinExistence type="predicted"/>
<name>A0ABS4IGZ8_9BACI</name>
<gene>
    <name evidence="1" type="ORF">J2Z83_002336</name>
</gene>
<sequence length="44" mass="4775">MANGKVIVAGLHPLCNLEGAVEAVESIVFPQQFRNLYLDLPLHG</sequence>
<organism evidence="1 2">
    <name type="scientific">Virgibacillus natechei</name>
    <dbReference type="NCBI Taxonomy" id="1216297"/>
    <lineage>
        <taxon>Bacteria</taxon>
        <taxon>Bacillati</taxon>
        <taxon>Bacillota</taxon>
        <taxon>Bacilli</taxon>
        <taxon>Bacillales</taxon>
        <taxon>Bacillaceae</taxon>
        <taxon>Virgibacillus</taxon>
    </lineage>
</organism>
<keyword evidence="2" id="KW-1185">Reference proteome</keyword>
<protein>
    <submittedName>
        <fullName evidence="1">Uncharacterized protein</fullName>
    </submittedName>
</protein>
<dbReference type="Proteomes" id="UP001519345">
    <property type="component" value="Unassembled WGS sequence"/>
</dbReference>